<feature type="non-terminal residue" evidence="2">
    <location>
        <position position="79"/>
    </location>
</feature>
<dbReference type="EMBL" id="MU155369">
    <property type="protein sequence ID" value="KAF9474639.1"/>
    <property type="molecule type" value="Genomic_DNA"/>
</dbReference>
<protein>
    <recommendedName>
        <fullName evidence="1">DEAD/DEAH-box helicase domain-containing protein</fullName>
    </recommendedName>
</protein>
<feature type="domain" description="DEAD/DEAH-box helicase" evidence="1">
    <location>
        <begin position="26"/>
        <end position="78"/>
    </location>
</feature>
<feature type="non-terminal residue" evidence="2">
    <location>
        <position position="1"/>
    </location>
</feature>
<reference evidence="2" key="1">
    <citation type="submission" date="2020-11" db="EMBL/GenBank/DDBJ databases">
        <authorList>
            <consortium name="DOE Joint Genome Institute"/>
            <person name="Ahrendt S."/>
            <person name="Riley R."/>
            <person name="Andreopoulos W."/>
            <person name="Labutti K."/>
            <person name="Pangilinan J."/>
            <person name="Ruiz-Duenas F.J."/>
            <person name="Barrasa J.M."/>
            <person name="Sanchez-Garcia M."/>
            <person name="Camarero S."/>
            <person name="Miyauchi S."/>
            <person name="Serrano A."/>
            <person name="Linde D."/>
            <person name="Babiker R."/>
            <person name="Drula E."/>
            <person name="Ayuso-Fernandez I."/>
            <person name="Pacheco R."/>
            <person name="Padilla G."/>
            <person name="Ferreira P."/>
            <person name="Barriuso J."/>
            <person name="Kellner H."/>
            <person name="Castanera R."/>
            <person name="Alfaro M."/>
            <person name="Ramirez L."/>
            <person name="Pisabarro A.G."/>
            <person name="Kuo A."/>
            <person name="Tritt A."/>
            <person name="Lipzen A."/>
            <person name="He G."/>
            <person name="Yan M."/>
            <person name="Ng V."/>
            <person name="Cullen D."/>
            <person name="Martin F."/>
            <person name="Rosso M.-N."/>
            <person name="Henrissat B."/>
            <person name="Hibbett D."/>
            <person name="Martinez A.T."/>
            <person name="Grigoriev I.V."/>
        </authorList>
    </citation>
    <scope>NUCLEOTIDE SEQUENCE</scope>
    <source>
        <strain evidence="2">CIRM-BRFM 674</strain>
    </source>
</reference>
<comment type="caution">
    <text evidence="2">The sequence shown here is derived from an EMBL/GenBank/DDBJ whole genome shotgun (WGS) entry which is preliminary data.</text>
</comment>
<organism evidence="2 3">
    <name type="scientific">Pholiota conissans</name>
    <dbReference type="NCBI Taxonomy" id="109636"/>
    <lineage>
        <taxon>Eukaryota</taxon>
        <taxon>Fungi</taxon>
        <taxon>Dikarya</taxon>
        <taxon>Basidiomycota</taxon>
        <taxon>Agaricomycotina</taxon>
        <taxon>Agaricomycetes</taxon>
        <taxon>Agaricomycetidae</taxon>
        <taxon>Agaricales</taxon>
        <taxon>Agaricineae</taxon>
        <taxon>Strophariaceae</taxon>
        <taxon>Pholiota</taxon>
    </lineage>
</organism>
<gene>
    <name evidence="2" type="ORF">BDN70DRAFT_775081</name>
</gene>
<evidence type="ECO:0000259" key="1">
    <source>
        <dbReference type="Pfam" id="PF00270"/>
    </source>
</evidence>
<evidence type="ECO:0000313" key="3">
    <source>
        <dbReference type="Proteomes" id="UP000807469"/>
    </source>
</evidence>
<name>A0A9P6CVX2_9AGAR</name>
<dbReference type="InterPro" id="IPR027417">
    <property type="entry name" value="P-loop_NTPase"/>
</dbReference>
<dbReference type="Proteomes" id="UP000807469">
    <property type="component" value="Unassembled WGS sequence"/>
</dbReference>
<proteinExistence type="predicted"/>
<dbReference type="InterPro" id="IPR011545">
    <property type="entry name" value="DEAD/DEAH_box_helicase_dom"/>
</dbReference>
<dbReference type="Pfam" id="PF00270">
    <property type="entry name" value="DEAD"/>
    <property type="match status" value="1"/>
</dbReference>
<dbReference type="SUPFAM" id="SSF52540">
    <property type="entry name" value="P-loop containing nucleoside triphosphate hydrolases"/>
    <property type="match status" value="1"/>
</dbReference>
<dbReference type="Gene3D" id="3.40.50.300">
    <property type="entry name" value="P-loop containing nucleotide triphosphate hydrolases"/>
    <property type="match status" value="1"/>
</dbReference>
<keyword evidence="3" id="KW-1185">Reference proteome</keyword>
<dbReference type="GO" id="GO:0003676">
    <property type="term" value="F:nucleic acid binding"/>
    <property type="evidence" value="ECO:0007669"/>
    <property type="project" value="InterPro"/>
</dbReference>
<sequence>YQEHEVNLNILEEKAVHVLGVHPFKWQLNTAKAILCGKDVIIDIGTGNGKTLCFLLPLLLDERDVGLTVSPLSALMIDQ</sequence>
<dbReference type="OrthoDB" id="10261556at2759"/>
<dbReference type="AlphaFoldDB" id="A0A9P6CVX2"/>
<dbReference type="GO" id="GO:0005524">
    <property type="term" value="F:ATP binding"/>
    <property type="evidence" value="ECO:0007669"/>
    <property type="project" value="InterPro"/>
</dbReference>
<accession>A0A9P6CVX2</accession>
<evidence type="ECO:0000313" key="2">
    <source>
        <dbReference type="EMBL" id="KAF9474639.1"/>
    </source>
</evidence>